<proteinExistence type="predicted"/>
<protein>
    <submittedName>
        <fullName evidence="1">Uncharacterized protein</fullName>
    </submittedName>
</protein>
<dbReference type="EMBL" id="CP046920">
    <property type="protein sequence ID" value="QIM47444.1"/>
    <property type="molecule type" value="Genomic_DNA"/>
</dbReference>
<name>A0A6G8I2P5_9STRE</name>
<evidence type="ECO:0000313" key="2">
    <source>
        <dbReference type="Proteomes" id="UP000503166"/>
    </source>
</evidence>
<dbReference type="AlphaFoldDB" id="A0A6G8I2P5"/>
<gene>
    <name evidence="1" type="ORF">GPZ88_10235</name>
</gene>
<dbReference type="Proteomes" id="UP000503166">
    <property type="component" value="Plasmid p_CNU_G2"/>
</dbReference>
<dbReference type="RefSeq" id="WP_157328683.1">
    <property type="nucleotide sequence ID" value="NZ_CP046920.1"/>
</dbReference>
<reference evidence="1 2" key="1">
    <citation type="submission" date="2019-12" db="EMBL/GenBank/DDBJ databases">
        <title>Complete genome sequence of Streptococcus sp. CNU G2 isolated frome Bos taurus coreanae.</title>
        <authorList>
            <person name="Park S.Y."/>
            <person name="Kim J.H."/>
            <person name="Seo S.W."/>
        </authorList>
    </citation>
    <scope>NUCLEOTIDE SEQUENCE [LARGE SCALE GENOMIC DNA]</scope>
    <source>
        <strain evidence="1 2">CNU G2</strain>
        <plasmid evidence="2">p_cnu_g2</plasmid>
    </source>
</reference>
<organism evidence="1 2">
    <name type="scientific">Streptococcus ruminicola</name>
    <dbReference type="NCBI Taxonomy" id="2686210"/>
    <lineage>
        <taxon>Bacteria</taxon>
        <taxon>Bacillati</taxon>
        <taxon>Bacillota</taxon>
        <taxon>Bacilli</taxon>
        <taxon>Lactobacillales</taxon>
        <taxon>Streptococcaceae</taxon>
        <taxon>Streptococcus</taxon>
    </lineage>
</organism>
<accession>A0A6G8I2P5</accession>
<dbReference type="KEGG" id="srum:GPZ88_10235"/>
<sequence>MEASKTSILDIINLMSTLNADTVEMDFEYDGTPLRFQCKLMLREDD</sequence>
<geneLocation type="plasmid" evidence="2">
    <name>p_cnu_g2</name>
</geneLocation>
<keyword evidence="1" id="KW-0614">Plasmid</keyword>
<evidence type="ECO:0000313" key="1">
    <source>
        <dbReference type="EMBL" id="QIM47444.1"/>
    </source>
</evidence>